<protein>
    <recommendedName>
        <fullName evidence="8">ChbG/HpnK family deacetylase</fullName>
    </recommendedName>
</protein>
<accession>A0A517XNI4</accession>
<keyword evidence="5" id="KW-0119">Carbohydrate metabolism</keyword>
<evidence type="ECO:0000256" key="1">
    <source>
        <dbReference type="ARBA" id="ARBA00001946"/>
    </source>
</evidence>
<dbReference type="RefSeq" id="WP_145234767.1">
    <property type="nucleotide sequence ID" value="NZ_CP036273.1"/>
</dbReference>
<dbReference type="SUPFAM" id="SSF88713">
    <property type="entry name" value="Glycoside hydrolase/deacetylase"/>
    <property type="match status" value="1"/>
</dbReference>
<dbReference type="OrthoDB" id="9774177at2"/>
<keyword evidence="3" id="KW-0378">Hydrolase</keyword>
<dbReference type="KEGG" id="uli:ETAA1_09620"/>
<evidence type="ECO:0000313" key="7">
    <source>
        <dbReference type="Proteomes" id="UP000319576"/>
    </source>
</evidence>
<dbReference type="InterPro" id="IPR011330">
    <property type="entry name" value="Glyco_hydro/deAcase_b/a-brl"/>
</dbReference>
<dbReference type="GO" id="GO:0005975">
    <property type="term" value="P:carbohydrate metabolic process"/>
    <property type="evidence" value="ECO:0007669"/>
    <property type="project" value="InterPro"/>
</dbReference>
<gene>
    <name evidence="6" type="ORF">ETAA1_09620</name>
</gene>
<comment type="cofactor">
    <cofactor evidence="1">
        <name>Mg(2+)</name>
        <dbReference type="ChEBI" id="CHEBI:18420"/>
    </cofactor>
</comment>
<evidence type="ECO:0008006" key="8">
    <source>
        <dbReference type="Google" id="ProtNLM"/>
    </source>
</evidence>
<proteinExistence type="predicted"/>
<dbReference type="InterPro" id="IPR006879">
    <property type="entry name" value="YdjC-like"/>
</dbReference>
<keyword evidence="2" id="KW-0479">Metal-binding</keyword>
<reference evidence="6 7" key="1">
    <citation type="submission" date="2019-02" db="EMBL/GenBank/DDBJ databases">
        <title>Deep-cultivation of Planctomycetes and their phenomic and genomic characterization uncovers novel biology.</title>
        <authorList>
            <person name="Wiegand S."/>
            <person name="Jogler M."/>
            <person name="Boedeker C."/>
            <person name="Pinto D."/>
            <person name="Vollmers J."/>
            <person name="Rivas-Marin E."/>
            <person name="Kohn T."/>
            <person name="Peeters S.H."/>
            <person name="Heuer A."/>
            <person name="Rast P."/>
            <person name="Oberbeckmann S."/>
            <person name="Bunk B."/>
            <person name="Jeske O."/>
            <person name="Meyerdierks A."/>
            <person name="Storesund J.E."/>
            <person name="Kallscheuer N."/>
            <person name="Luecker S."/>
            <person name="Lage O.M."/>
            <person name="Pohl T."/>
            <person name="Merkel B.J."/>
            <person name="Hornburger P."/>
            <person name="Mueller R.-W."/>
            <person name="Bruemmer F."/>
            <person name="Labrenz M."/>
            <person name="Spormann A.M."/>
            <person name="Op den Camp H."/>
            <person name="Overmann J."/>
            <person name="Amann R."/>
            <person name="Jetten M.S.M."/>
            <person name="Mascher T."/>
            <person name="Medema M.H."/>
            <person name="Devos D.P."/>
            <person name="Kaster A.-K."/>
            <person name="Ovreas L."/>
            <person name="Rohde M."/>
            <person name="Galperin M.Y."/>
            <person name="Jogler C."/>
        </authorList>
    </citation>
    <scope>NUCLEOTIDE SEQUENCE [LARGE SCALE GENOMIC DNA]</scope>
    <source>
        <strain evidence="6 7">ETA_A1</strain>
    </source>
</reference>
<dbReference type="GO" id="GO:0046872">
    <property type="term" value="F:metal ion binding"/>
    <property type="evidence" value="ECO:0007669"/>
    <property type="project" value="UniProtKB-KW"/>
</dbReference>
<sequence length="299" mass="33086">MGLSRQLVVIADDFGIGPDTDRGILELAAAGLVTGTTLLVNSPHAPAAVTAWNRAGRPLDLGWHPNLTLDQPILPAARVPSLVRSDGTFWPLGAFMRRSLLGRMNPAEVAAELAAQHRRFVELAGAPPRLVNSHQHASLFRPMLRVLFDFLAARPERPFVRRVREPWRLLARVPGARVKRVVLNALGRRQARDLDRAGFPGCDWLAGVTDPPFVTDARFHARWLEHTPGRAVELMCHPGYHDLTLVGRDAVADDEYVHRRVSELVLFRRPELPDLIRAAGFALTRPSELCATRPASRAA</sequence>
<dbReference type="AlphaFoldDB" id="A0A517XNI4"/>
<dbReference type="Pfam" id="PF04794">
    <property type="entry name" value="YdjC"/>
    <property type="match status" value="1"/>
</dbReference>
<keyword evidence="4" id="KW-0460">Magnesium</keyword>
<dbReference type="GO" id="GO:0019213">
    <property type="term" value="F:deacetylase activity"/>
    <property type="evidence" value="ECO:0007669"/>
    <property type="project" value="TreeGrafter"/>
</dbReference>
<evidence type="ECO:0000256" key="3">
    <source>
        <dbReference type="ARBA" id="ARBA00022801"/>
    </source>
</evidence>
<name>A0A517XNI4_9BACT</name>
<evidence type="ECO:0000256" key="2">
    <source>
        <dbReference type="ARBA" id="ARBA00022723"/>
    </source>
</evidence>
<evidence type="ECO:0000313" key="6">
    <source>
        <dbReference type="EMBL" id="QDU19059.1"/>
    </source>
</evidence>
<evidence type="ECO:0000256" key="4">
    <source>
        <dbReference type="ARBA" id="ARBA00022842"/>
    </source>
</evidence>
<dbReference type="EMBL" id="CP036273">
    <property type="protein sequence ID" value="QDU19059.1"/>
    <property type="molecule type" value="Genomic_DNA"/>
</dbReference>
<evidence type="ECO:0000256" key="5">
    <source>
        <dbReference type="ARBA" id="ARBA00023277"/>
    </source>
</evidence>
<dbReference type="GO" id="GO:0016787">
    <property type="term" value="F:hydrolase activity"/>
    <property type="evidence" value="ECO:0007669"/>
    <property type="project" value="UniProtKB-KW"/>
</dbReference>
<dbReference type="Gene3D" id="3.20.20.370">
    <property type="entry name" value="Glycoside hydrolase/deacetylase"/>
    <property type="match status" value="1"/>
</dbReference>
<dbReference type="PANTHER" id="PTHR31609">
    <property type="entry name" value="YDJC DEACETYLASE FAMILY MEMBER"/>
    <property type="match status" value="1"/>
</dbReference>
<organism evidence="6 7">
    <name type="scientific">Urbifossiella limnaea</name>
    <dbReference type="NCBI Taxonomy" id="2528023"/>
    <lineage>
        <taxon>Bacteria</taxon>
        <taxon>Pseudomonadati</taxon>
        <taxon>Planctomycetota</taxon>
        <taxon>Planctomycetia</taxon>
        <taxon>Gemmatales</taxon>
        <taxon>Gemmataceae</taxon>
        <taxon>Urbifossiella</taxon>
    </lineage>
</organism>
<keyword evidence="7" id="KW-1185">Reference proteome</keyword>
<dbReference type="Proteomes" id="UP000319576">
    <property type="component" value="Chromosome"/>
</dbReference>
<dbReference type="PANTHER" id="PTHR31609:SF1">
    <property type="entry name" value="CARBOHYDRATE DEACETYLASE"/>
    <property type="match status" value="1"/>
</dbReference>